<keyword evidence="3" id="KW-1185">Reference proteome</keyword>
<dbReference type="AlphaFoldDB" id="A0A317WQW4"/>
<feature type="region of interest" description="Disordered" evidence="1">
    <location>
        <begin position="1"/>
        <end position="25"/>
    </location>
</feature>
<name>A0A317WQW4_9EURO</name>
<dbReference type="RefSeq" id="XP_025401390.1">
    <property type="nucleotide sequence ID" value="XM_025539236.1"/>
</dbReference>
<sequence length="306" mass="33955">MLLDHEESSLPNGHSLTRELDRDRLGRGGPLSERSWILDYSSIPHRCTTSSIRAASVSEDPLVWPPDGIHGPQQPRVGPLESRRGSGSSRAGTPIRRRFTIDDQIIAEKEGKLAAVYGFQGATRCQDQPYQSPLRIRGSSSFVENAESQHNTLRDSTDTLSALNSRYSWLPEPRHNIQRFMTQTVDETSNSSLRGTSLQERSGLTQLSTMVEQHTPPIKVFGQSVTIDGDQIARESNTYRAYKLRNTDFTCPSAFERAATASVFTPNRSRNNVPSVVDSIDGFSSASNVFKFHNPKITPGSKVYMG</sequence>
<evidence type="ECO:0000313" key="2">
    <source>
        <dbReference type="EMBL" id="PWY87507.1"/>
    </source>
</evidence>
<comment type="caution">
    <text evidence="2">The sequence shown here is derived from an EMBL/GenBank/DDBJ whole genome shotgun (WGS) entry which is preliminary data.</text>
</comment>
<dbReference type="VEuPathDB" id="FungiDB:BO70DRAFT_287446"/>
<dbReference type="EMBL" id="MSFL01000006">
    <property type="protein sequence ID" value="PWY87507.1"/>
    <property type="molecule type" value="Genomic_DNA"/>
</dbReference>
<feature type="region of interest" description="Disordered" evidence="1">
    <location>
        <begin position="63"/>
        <end position="93"/>
    </location>
</feature>
<feature type="compositionally biased region" description="Basic and acidic residues" evidence="1">
    <location>
        <begin position="16"/>
        <end position="25"/>
    </location>
</feature>
<organism evidence="2 3">
    <name type="scientific">Aspergillus heteromorphus CBS 117.55</name>
    <dbReference type="NCBI Taxonomy" id="1448321"/>
    <lineage>
        <taxon>Eukaryota</taxon>
        <taxon>Fungi</taxon>
        <taxon>Dikarya</taxon>
        <taxon>Ascomycota</taxon>
        <taxon>Pezizomycotina</taxon>
        <taxon>Eurotiomycetes</taxon>
        <taxon>Eurotiomycetidae</taxon>
        <taxon>Eurotiales</taxon>
        <taxon>Aspergillaceae</taxon>
        <taxon>Aspergillus</taxon>
        <taxon>Aspergillus subgen. Circumdati</taxon>
    </lineage>
</organism>
<evidence type="ECO:0000256" key="1">
    <source>
        <dbReference type="SAM" id="MobiDB-lite"/>
    </source>
</evidence>
<protein>
    <submittedName>
        <fullName evidence="2">Uncharacterized protein</fullName>
    </submittedName>
</protein>
<dbReference type="OrthoDB" id="5426563at2759"/>
<dbReference type="Proteomes" id="UP000247233">
    <property type="component" value="Unassembled WGS sequence"/>
</dbReference>
<evidence type="ECO:0000313" key="3">
    <source>
        <dbReference type="Proteomes" id="UP000247233"/>
    </source>
</evidence>
<proteinExistence type="predicted"/>
<accession>A0A317WQW4</accession>
<gene>
    <name evidence="2" type="ORF">BO70DRAFT_287446</name>
</gene>
<reference evidence="2 3" key="1">
    <citation type="submission" date="2016-12" db="EMBL/GenBank/DDBJ databases">
        <title>The genomes of Aspergillus section Nigri reveals drivers in fungal speciation.</title>
        <authorList>
            <consortium name="DOE Joint Genome Institute"/>
            <person name="Vesth T.C."/>
            <person name="Nybo J."/>
            <person name="Theobald S."/>
            <person name="Brandl J."/>
            <person name="Frisvad J.C."/>
            <person name="Nielsen K.F."/>
            <person name="Lyhne E.K."/>
            <person name="Kogle M.E."/>
            <person name="Kuo A."/>
            <person name="Riley R."/>
            <person name="Clum A."/>
            <person name="Nolan M."/>
            <person name="Lipzen A."/>
            <person name="Salamov A."/>
            <person name="Henrissat B."/>
            <person name="Wiebenga A."/>
            <person name="De Vries R.P."/>
            <person name="Grigoriev I.V."/>
            <person name="Mortensen U.H."/>
            <person name="Andersen M.R."/>
            <person name="Baker S.E."/>
        </authorList>
    </citation>
    <scope>NUCLEOTIDE SEQUENCE [LARGE SCALE GENOMIC DNA]</scope>
    <source>
        <strain evidence="2 3">CBS 117.55</strain>
    </source>
</reference>
<dbReference type="GeneID" id="37061473"/>